<feature type="compositionally biased region" description="Basic and acidic residues" evidence="1">
    <location>
        <begin position="1380"/>
        <end position="1390"/>
    </location>
</feature>
<feature type="compositionally biased region" description="Basic and acidic residues" evidence="1">
    <location>
        <begin position="369"/>
        <end position="381"/>
    </location>
</feature>
<proteinExistence type="predicted"/>
<feature type="compositionally biased region" description="Polar residues" evidence="1">
    <location>
        <begin position="1194"/>
        <end position="1208"/>
    </location>
</feature>
<dbReference type="InterPro" id="IPR025907">
    <property type="entry name" value="Phostensin/Taperin_PP1-bd_dom"/>
</dbReference>
<dbReference type="Proteomes" id="UP000752171">
    <property type="component" value="Unassembled WGS sequence"/>
</dbReference>
<feature type="region of interest" description="Disordered" evidence="1">
    <location>
        <begin position="828"/>
        <end position="864"/>
    </location>
</feature>
<dbReference type="PANTHER" id="PTHR21685">
    <property type="entry name" value="TON-B BOX DOMAIN"/>
    <property type="match status" value="1"/>
</dbReference>
<evidence type="ECO:0000256" key="1">
    <source>
        <dbReference type="SAM" id="MobiDB-lite"/>
    </source>
</evidence>
<evidence type="ECO:0000259" key="2">
    <source>
        <dbReference type="Pfam" id="PF13914"/>
    </source>
</evidence>
<dbReference type="InterPro" id="IPR026671">
    <property type="entry name" value="PPP1R18/Tprn"/>
</dbReference>
<feature type="region of interest" description="Disordered" evidence="1">
    <location>
        <begin position="1063"/>
        <end position="1315"/>
    </location>
</feature>
<feature type="compositionally biased region" description="Polar residues" evidence="1">
    <location>
        <begin position="772"/>
        <end position="781"/>
    </location>
</feature>
<protein>
    <submittedName>
        <fullName evidence="3">Phostensin isoform X1</fullName>
    </submittedName>
</protein>
<dbReference type="PANTHER" id="PTHR21685:SF0">
    <property type="entry name" value="PHOSTENSIN"/>
    <property type="match status" value="1"/>
</dbReference>
<feature type="compositionally biased region" description="Low complexity" evidence="1">
    <location>
        <begin position="1252"/>
        <end position="1263"/>
    </location>
</feature>
<feature type="compositionally biased region" description="Basic and acidic residues" evidence="1">
    <location>
        <begin position="844"/>
        <end position="857"/>
    </location>
</feature>
<organism evidence="3 4">
    <name type="scientific">Astyanax mexicanus</name>
    <name type="common">Blind cave fish</name>
    <name type="synonym">Astyanax fasciatus mexicanus</name>
    <dbReference type="NCBI Taxonomy" id="7994"/>
    <lineage>
        <taxon>Eukaryota</taxon>
        <taxon>Metazoa</taxon>
        <taxon>Chordata</taxon>
        <taxon>Craniata</taxon>
        <taxon>Vertebrata</taxon>
        <taxon>Euteleostomi</taxon>
        <taxon>Actinopterygii</taxon>
        <taxon>Neopterygii</taxon>
        <taxon>Teleostei</taxon>
        <taxon>Ostariophysi</taxon>
        <taxon>Characiformes</taxon>
        <taxon>Characoidei</taxon>
        <taxon>Acestrorhamphidae</taxon>
        <taxon>Acestrorhamphinae</taxon>
        <taxon>Astyanax</taxon>
    </lineage>
</organism>
<feature type="region of interest" description="Disordered" evidence="1">
    <location>
        <begin position="668"/>
        <end position="805"/>
    </location>
</feature>
<name>A0A8T2MCN7_ASTMX</name>
<feature type="compositionally biased region" description="Polar residues" evidence="1">
    <location>
        <begin position="1082"/>
        <end position="1095"/>
    </location>
</feature>
<evidence type="ECO:0000313" key="3">
    <source>
        <dbReference type="EMBL" id="KAG9281370.1"/>
    </source>
</evidence>
<feature type="region of interest" description="Disordered" evidence="1">
    <location>
        <begin position="965"/>
        <end position="1039"/>
    </location>
</feature>
<feature type="compositionally biased region" description="Polar residues" evidence="1">
    <location>
        <begin position="668"/>
        <end position="680"/>
    </location>
</feature>
<dbReference type="GO" id="GO:0019902">
    <property type="term" value="F:phosphatase binding"/>
    <property type="evidence" value="ECO:0007669"/>
    <property type="project" value="InterPro"/>
</dbReference>
<feature type="compositionally biased region" description="Basic and acidic residues" evidence="1">
    <location>
        <begin position="514"/>
        <end position="558"/>
    </location>
</feature>
<feature type="compositionally biased region" description="Basic and acidic residues" evidence="1">
    <location>
        <begin position="344"/>
        <end position="362"/>
    </location>
</feature>
<evidence type="ECO:0000313" key="4">
    <source>
        <dbReference type="Proteomes" id="UP000752171"/>
    </source>
</evidence>
<feature type="compositionally biased region" description="Basic and acidic residues" evidence="1">
    <location>
        <begin position="1147"/>
        <end position="1161"/>
    </location>
</feature>
<feature type="compositionally biased region" description="Acidic residues" evidence="1">
    <location>
        <begin position="1391"/>
        <end position="1400"/>
    </location>
</feature>
<feature type="compositionally biased region" description="Polar residues" evidence="1">
    <location>
        <begin position="1407"/>
        <end position="1417"/>
    </location>
</feature>
<feature type="region of interest" description="Disordered" evidence="1">
    <location>
        <begin position="343"/>
        <end position="381"/>
    </location>
</feature>
<feature type="region of interest" description="Disordered" evidence="1">
    <location>
        <begin position="291"/>
        <end position="313"/>
    </location>
</feature>
<feature type="compositionally biased region" description="Low complexity" evidence="1">
    <location>
        <begin position="1218"/>
        <end position="1239"/>
    </location>
</feature>
<feature type="compositionally biased region" description="Basic and acidic residues" evidence="1">
    <location>
        <begin position="978"/>
        <end position="994"/>
    </location>
</feature>
<feature type="compositionally biased region" description="Basic and acidic residues" evidence="1">
    <location>
        <begin position="182"/>
        <end position="265"/>
    </location>
</feature>
<feature type="compositionally biased region" description="Low complexity" evidence="1">
    <location>
        <begin position="1275"/>
        <end position="1295"/>
    </location>
</feature>
<sequence length="1429" mass="159924">MVMGPGCNLRCFMQDLSSFQAFNSFSLFSMYLYLTGLHTGTFLHPSVRPSAMSVSVLPEWKQLLLERKRREEEERERREREEEERLASMPAWKRGIIQCRRAKQEGGGDRERDREGDGIQYGFTSRSFDAYCDEQLMLRQTDSEIDTTSKETFSQVSVETIGPIRQNPFIRSQNSYKRGNRRREAERENHGKEKETSGEDYVGEKEKDTRGEDTQNQEREFWRGRDREIRLERTRDRSEGREKVGVEGMKDREKDVGRGRKEGERDGVCLSLSSGLRTIKAENIIIIEKDGKTGEREREEREGERLAEQEEKKGMRMDLREILASGGNVTEIKASEVLIIKPSISEEKNREVEQGSERKSSKENAVVIDKGKEGRDQDRGMKVAEVWSGNTITLHEDLFKQDKDSLGSGRVSQILSKFGQQLKSPCRSKSIDFIRPGKENSRIRLIYGQEEERKEEMDSGGFKGVPKRSFSFSEQVVSEERKVVERAYSDRRHPPPVMIVQSESVDPSTRKPVRVRDDHQLVMQRKREIEGEVEKVEPKVQESRIDRQGDEGKERDVKGQGNSEASGGEVFSMASVRKPEGIAFARRIPIKQDRKELKRLQENRVVDRDNVSRPQKERDKNTEKLQRDSDKGRQVEVHIEEKAESIKLRRDGEEVTVVMESVKSSCSCTLDSHHWSNSHTVSDHKTESQQHPAVSGVRLRKDDATTDYCKPQNQPEHVVPPHNRDERLSKTGIMQEIRDHKNIGPSQESDAPGNKDKTEKSMIWHEQEELLRSTSISNSYHPSLKSDEALEPPAPKSPKHAPWMSGVAQQEIRIPRSVFFGVEEMAEEHKPSLSLEGEGQIVGGDKERGVERRESWKAGRPLTRVESLRERIRQREMERKKRGEVEGEGGRETDRSEGEWMEKGGGEKRREAEGAQRCSVMVNRQEAALPQTLSLFDVTKEVSVSKASPQLPASVPLLLSQSLSAGREAPQLSNNGKRYLEQDEEFRQHQDTDSLTRAPGEEGETEDDLLEDKYLCPSQSPSPTQSLSPTPSPPLPNSLAAMSRIYNLKTVGSRTAVCISERNSDVTTHSKKVFPEGRFTPKSHSVTQTSVSLGTDRTARDGQSVPTTETSAVQSVQRQLGQLQLREQEVKQSSPGNGDMQYGPQKETGRKTAEGQKRPEAQTETQNSESPTSSRASPSQQTGSRIPTKLPQPKSFTINGRNAQSPENVQKPPPSSPSSPSSISLSPSLAPSPTRSSPLFSIRSASGGPGKRGTTITITPRRPAAGNSPTPPTPSALSPSASSPSALSPSATPTIPEIPVPIPETNNTDEGRKKRYPTVEEIEVIGGYQNLENSCMVKNRGSPKGASVRFESQLERVCEYPSEDSVLASMPAGGDEPGGEDGRTADRNDEGQEEEEDEEGGAFVSSGAKSVGTSTGATRVLRVDESCRR</sequence>
<dbReference type="Pfam" id="PF13914">
    <property type="entry name" value="Phostensin"/>
    <property type="match status" value="1"/>
</dbReference>
<feature type="domain" description="Phostensin/Taperin PP1-binding" evidence="2">
    <location>
        <begin position="1242"/>
        <end position="1367"/>
    </location>
</feature>
<feature type="compositionally biased region" description="Basic and acidic residues" evidence="1">
    <location>
        <begin position="590"/>
        <end position="638"/>
    </location>
</feature>
<comment type="caution">
    <text evidence="3">The sequence shown here is derived from an EMBL/GenBank/DDBJ whole genome shotgun (WGS) entry which is preliminary data.</text>
</comment>
<accession>A0A8T2MCN7</accession>
<feature type="region of interest" description="Disordered" evidence="1">
    <location>
        <begin position="164"/>
        <end position="265"/>
    </location>
</feature>
<feature type="compositionally biased region" description="Basic and acidic residues" evidence="1">
    <location>
        <begin position="753"/>
        <end position="771"/>
    </location>
</feature>
<feature type="compositionally biased region" description="Low complexity" evidence="1">
    <location>
        <begin position="1168"/>
        <end position="1182"/>
    </location>
</feature>
<feature type="region of interest" description="Disordered" evidence="1">
    <location>
        <begin position="1361"/>
        <end position="1429"/>
    </location>
</feature>
<reference evidence="3 4" key="1">
    <citation type="submission" date="2021-07" db="EMBL/GenBank/DDBJ databases">
        <authorList>
            <person name="Imarazene B."/>
            <person name="Zahm M."/>
            <person name="Klopp C."/>
            <person name="Cabau C."/>
            <person name="Beille S."/>
            <person name="Jouanno E."/>
            <person name="Castinel A."/>
            <person name="Lluch J."/>
            <person name="Gil L."/>
            <person name="Kuchtly C."/>
            <person name="Lopez Roques C."/>
            <person name="Donnadieu C."/>
            <person name="Parrinello H."/>
            <person name="Journot L."/>
            <person name="Du K."/>
            <person name="Schartl M."/>
            <person name="Retaux S."/>
            <person name="Guiguen Y."/>
        </authorList>
    </citation>
    <scope>NUCLEOTIDE SEQUENCE [LARGE SCALE GENOMIC DNA]</scope>
    <source>
        <strain evidence="3">Pach_M1</strain>
        <tissue evidence="3">Testis</tissue>
    </source>
</reference>
<feature type="region of interest" description="Disordered" evidence="1">
    <location>
        <begin position="876"/>
        <end position="917"/>
    </location>
</feature>
<feature type="region of interest" description="Disordered" evidence="1">
    <location>
        <begin position="485"/>
        <end position="638"/>
    </location>
</feature>
<feature type="compositionally biased region" description="Basic and acidic residues" evidence="1">
    <location>
        <begin position="876"/>
        <end position="914"/>
    </location>
</feature>
<feature type="compositionally biased region" description="Low complexity" evidence="1">
    <location>
        <begin position="1017"/>
        <end position="1029"/>
    </location>
</feature>
<feature type="compositionally biased region" description="Acidic residues" evidence="1">
    <location>
        <begin position="1001"/>
        <end position="1010"/>
    </location>
</feature>
<gene>
    <name evidence="3" type="ORF">AMEX_G4176</name>
</gene>
<dbReference type="EMBL" id="JAICCE010000002">
    <property type="protein sequence ID" value="KAG9281370.1"/>
    <property type="molecule type" value="Genomic_DNA"/>
</dbReference>
<feature type="compositionally biased region" description="Low complexity" evidence="1">
    <location>
        <begin position="1113"/>
        <end position="1125"/>
    </location>
</feature>